<feature type="region of interest" description="Disordered" evidence="1">
    <location>
        <begin position="42"/>
        <end position="94"/>
    </location>
</feature>
<accession>A0AAE0H9E2</accession>
<keyword evidence="2" id="KW-0812">Transmembrane</keyword>
<feature type="compositionally biased region" description="Basic and acidic residues" evidence="1">
    <location>
        <begin position="231"/>
        <end position="252"/>
    </location>
</feature>
<evidence type="ECO:0000313" key="5">
    <source>
        <dbReference type="Proteomes" id="UP001278766"/>
    </source>
</evidence>
<feature type="compositionally biased region" description="Low complexity" evidence="1">
    <location>
        <begin position="62"/>
        <end position="94"/>
    </location>
</feature>
<keyword evidence="5" id="KW-1185">Reference proteome</keyword>
<dbReference type="EMBL" id="JAUEPN010000007">
    <property type="protein sequence ID" value="KAK3292402.1"/>
    <property type="molecule type" value="Genomic_DNA"/>
</dbReference>
<feature type="region of interest" description="Disordered" evidence="1">
    <location>
        <begin position="208"/>
        <end position="252"/>
    </location>
</feature>
<evidence type="ECO:0000256" key="3">
    <source>
        <dbReference type="SAM" id="SignalP"/>
    </source>
</evidence>
<organism evidence="4 5">
    <name type="scientific">Chaetomium fimeti</name>
    <dbReference type="NCBI Taxonomy" id="1854472"/>
    <lineage>
        <taxon>Eukaryota</taxon>
        <taxon>Fungi</taxon>
        <taxon>Dikarya</taxon>
        <taxon>Ascomycota</taxon>
        <taxon>Pezizomycotina</taxon>
        <taxon>Sordariomycetes</taxon>
        <taxon>Sordariomycetidae</taxon>
        <taxon>Sordariales</taxon>
        <taxon>Chaetomiaceae</taxon>
        <taxon>Chaetomium</taxon>
    </lineage>
</organism>
<protein>
    <submittedName>
        <fullName evidence="4">Uncharacterized protein</fullName>
    </submittedName>
</protein>
<sequence>MARIPLAIVLLLAVLATLASASVPSFCKCTCFQNSTIIPLGPQHDNNNNNNQPAPPPPKKPSPSSNRPAPSSPTSPSDTNTNTNPNPSQSQSTTLATTNPLHALRALHPRESSTSCKQCNRAFCLKYNLPICKDAEEKDIKTSCFQRDSPKDRVIVWGFILGTAGLLGWAALRRVIDSARERRRQQQQQGGGGGMGIGGGRFGGFGGLMGGGAGRGGNSGRGFSAVPGGGADREVYDPLQDGHDEGVTRGPG</sequence>
<comment type="caution">
    <text evidence="4">The sequence shown here is derived from an EMBL/GenBank/DDBJ whole genome shotgun (WGS) entry which is preliminary data.</text>
</comment>
<name>A0AAE0H9E2_9PEZI</name>
<feature type="signal peptide" evidence="3">
    <location>
        <begin position="1"/>
        <end position="21"/>
    </location>
</feature>
<feature type="compositionally biased region" description="Gly residues" evidence="1">
    <location>
        <begin position="208"/>
        <end position="220"/>
    </location>
</feature>
<dbReference type="Proteomes" id="UP001278766">
    <property type="component" value="Unassembled WGS sequence"/>
</dbReference>
<keyword evidence="2" id="KW-1133">Transmembrane helix</keyword>
<dbReference type="RefSeq" id="XP_062655916.1">
    <property type="nucleotide sequence ID" value="XM_062804509.1"/>
</dbReference>
<gene>
    <name evidence="4" type="ORF">B0H64DRAFT_406574</name>
</gene>
<keyword evidence="3" id="KW-0732">Signal</keyword>
<dbReference type="PANTHER" id="PTHR36854:SF1">
    <property type="entry name" value="TRANSMEMBRANE PROTEIN"/>
    <property type="match status" value="1"/>
</dbReference>
<reference evidence="4" key="2">
    <citation type="submission" date="2023-06" db="EMBL/GenBank/DDBJ databases">
        <authorList>
            <consortium name="Lawrence Berkeley National Laboratory"/>
            <person name="Haridas S."/>
            <person name="Hensen N."/>
            <person name="Bonometti L."/>
            <person name="Westerberg I."/>
            <person name="Brannstrom I.O."/>
            <person name="Guillou S."/>
            <person name="Cros-Aarteil S."/>
            <person name="Calhoun S."/>
            <person name="Kuo A."/>
            <person name="Mondo S."/>
            <person name="Pangilinan J."/>
            <person name="Riley R."/>
            <person name="Labutti K."/>
            <person name="Andreopoulos B."/>
            <person name="Lipzen A."/>
            <person name="Chen C."/>
            <person name="Yanf M."/>
            <person name="Daum C."/>
            <person name="Ng V."/>
            <person name="Clum A."/>
            <person name="Steindorff A."/>
            <person name="Ohm R."/>
            <person name="Martin F."/>
            <person name="Silar P."/>
            <person name="Natvig D."/>
            <person name="Lalanne C."/>
            <person name="Gautier V."/>
            <person name="Ament-Velasquez S.L."/>
            <person name="Kruys A."/>
            <person name="Hutchinson M.I."/>
            <person name="Powell A.J."/>
            <person name="Barry K."/>
            <person name="Miller A.N."/>
            <person name="Grigoriev I.V."/>
            <person name="Debuchy R."/>
            <person name="Gladieux P."/>
            <person name="Thoren M.H."/>
            <person name="Johannesson H."/>
        </authorList>
    </citation>
    <scope>NUCLEOTIDE SEQUENCE</scope>
    <source>
        <strain evidence="4">CBS 168.71</strain>
    </source>
</reference>
<proteinExistence type="predicted"/>
<dbReference type="AlphaFoldDB" id="A0AAE0H9E2"/>
<evidence type="ECO:0000256" key="1">
    <source>
        <dbReference type="SAM" id="MobiDB-lite"/>
    </source>
</evidence>
<evidence type="ECO:0000313" key="4">
    <source>
        <dbReference type="EMBL" id="KAK3292402.1"/>
    </source>
</evidence>
<dbReference type="GeneID" id="87841457"/>
<keyword evidence="2" id="KW-0472">Membrane</keyword>
<reference evidence="4" key="1">
    <citation type="journal article" date="2023" name="Mol. Phylogenet. Evol.">
        <title>Genome-scale phylogeny and comparative genomics of the fungal order Sordariales.</title>
        <authorList>
            <person name="Hensen N."/>
            <person name="Bonometti L."/>
            <person name="Westerberg I."/>
            <person name="Brannstrom I.O."/>
            <person name="Guillou S."/>
            <person name="Cros-Aarteil S."/>
            <person name="Calhoun S."/>
            <person name="Haridas S."/>
            <person name="Kuo A."/>
            <person name="Mondo S."/>
            <person name="Pangilinan J."/>
            <person name="Riley R."/>
            <person name="LaButti K."/>
            <person name="Andreopoulos B."/>
            <person name="Lipzen A."/>
            <person name="Chen C."/>
            <person name="Yan M."/>
            <person name="Daum C."/>
            <person name="Ng V."/>
            <person name="Clum A."/>
            <person name="Steindorff A."/>
            <person name="Ohm R.A."/>
            <person name="Martin F."/>
            <person name="Silar P."/>
            <person name="Natvig D.O."/>
            <person name="Lalanne C."/>
            <person name="Gautier V."/>
            <person name="Ament-Velasquez S.L."/>
            <person name="Kruys A."/>
            <person name="Hutchinson M.I."/>
            <person name="Powell A.J."/>
            <person name="Barry K."/>
            <person name="Miller A.N."/>
            <person name="Grigoriev I.V."/>
            <person name="Debuchy R."/>
            <person name="Gladieux P."/>
            <person name="Hiltunen Thoren M."/>
            <person name="Johannesson H."/>
        </authorList>
    </citation>
    <scope>NUCLEOTIDE SEQUENCE</scope>
    <source>
        <strain evidence="4">CBS 168.71</strain>
    </source>
</reference>
<feature type="chain" id="PRO_5042129432" evidence="3">
    <location>
        <begin position="22"/>
        <end position="252"/>
    </location>
</feature>
<evidence type="ECO:0000256" key="2">
    <source>
        <dbReference type="SAM" id="Phobius"/>
    </source>
</evidence>
<dbReference type="PANTHER" id="PTHR36854">
    <property type="entry name" value="CHROMOSOME 9, WHOLE GENOME SHOTGUN SEQUENCE"/>
    <property type="match status" value="1"/>
</dbReference>
<feature type="transmembrane region" description="Helical" evidence="2">
    <location>
        <begin position="154"/>
        <end position="176"/>
    </location>
</feature>